<dbReference type="GO" id="GO:0005524">
    <property type="term" value="F:ATP binding"/>
    <property type="evidence" value="ECO:0007669"/>
    <property type="project" value="InterPro"/>
</dbReference>
<name>A0A8B7N4U5_HYAAZ</name>
<evidence type="ECO:0000256" key="2">
    <source>
        <dbReference type="SAM" id="MobiDB-lite"/>
    </source>
</evidence>
<feature type="region of interest" description="Disordered" evidence="2">
    <location>
        <begin position="249"/>
        <end position="276"/>
    </location>
</feature>
<dbReference type="PROSITE" id="PS50011">
    <property type="entry name" value="PROTEIN_KINASE_DOM"/>
    <property type="match status" value="1"/>
</dbReference>
<dbReference type="SUPFAM" id="SSF56112">
    <property type="entry name" value="Protein kinase-like (PK-like)"/>
    <property type="match status" value="1"/>
</dbReference>
<comment type="similarity">
    <text evidence="1">Belongs to the protein kinase superfamily. STE Ser/Thr protein kinase family. STE20 subfamily.</text>
</comment>
<dbReference type="Pfam" id="PF00069">
    <property type="entry name" value="Pkinase"/>
    <property type="match status" value="1"/>
</dbReference>
<dbReference type="GO" id="GO:0043539">
    <property type="term" value="F:protein serine/threonine kinase activator activity"/>
    <property type="evidence" value="ECO:0007669"/>
    <property type="project" value="InterPro"/>
</dbReference>
<gene>
    <name evidence="5" type="primary">LOC108666061</name>
</gene>
<keyword evidence="4" id="KW-1185">Reference proteome</keyword>
<keyword evidence="5" id="KW-0808">Transferase</keyword>
<dbReference type="GeneID" id="108666061"/>
<keyword evidence="5" id="KW-0418">Kinase</keyword>
<evidence type="ECO:0000259" key="3">
    <source>
        <dbReference type="PROSITE" id="PS50011"/>
    </source>
</evidence>
<evidence type="ECO:0000313" key="4">
    <source>
        <dbReference type="Proteomes" id="UP000694843"/>
    </source>
</evidence>
<sequence length="383" mass="42430">MNSGPSLDKLNLENPKDYHIEGLLDTIWDGRGKVVSAQHIPSKTSFAIKIFDLEKCSEDLDLIQHEAKTLRELRHPNICAISISLSFGQEAWLLLPHYHCSAASILTHFPVGLPELALALIARDVLLGLQYLHSRCIIHRAVQSRHILIADTGRCALSGLRHSIEHRVGSSEGDTLHEYPRYPVPLLNWASPEMLHQDLRGYSYSSDVYSLGLTVCELANAEQPYEGYQPTLMMVEKLKGRVPFLVDASKPLPDESGDETTSGGSHGSSGGLNMNAGTDDFADKRNAWRDRIFTASAHEFLRKTLALEAFRRPSVPQLLASDAFIKQARKAANPSVLDYLQHHKRLPFVTDNPAVRAAAAADDLSGQFSTVDIDDTSWEFEAS</sequence>
<dbReference type="GO" id="GO:0004672">
    <property type="term" value="F:protein kinase activity"/>
    <property type="evidence" value="ECO:0007669"/>
    <property type="project" value="InterPro"/>
</dbReference>
<accession>A0A8B7N4U5</accession>
<dbReference type="PANTHER" id="PTHR48014">
    <property type="entry name" value="SERINE/THREONINE-PROTEIN KINASE FRAY2"/>
    <property type="match status" value="1"/>
</dbReference>
<dbReference type="Proteomes" id="UP000694843">
    <property type="component" value="Unplaced"/>
</dbReference>
<dbReference type="KEGG" id="hazt:108666061"/>
<feature type="domain" description="Protein kinase" evidence="3">
    <location>
        <begin position="20"/>
        <end position="325"/>
    </location>
</feature>
<dbReference type="GO" id="GO:1902554">
    <property type="term" value="C:serine/threonine protein kinase complex"/>
    <property type="evidence" value="ECO:0007669"/>
    <property type="project" value="TreeGrafter"/>
</dbReference>
<dbReference type="OrthoDB" id="840771at2759"/>
<dbReference type="PANTHER" id="PTHR48014:SF21">
    <property type="entry name" value="SERINE_THREONINE-PROTEIN KINASE FRAY2"/>
    <property type="match status" value="1"/>
</dbReference>
<evidence type="ECO:0000313" key="5">
    <source>
        <dbReference type="RefSeq" id="XP_018008358.1"/>
    </source>
</evidence>
<dbReference type="Gene3D" id="1.10.510.10">
    <property type="entry name" value="Transferase(Phosphotransferase) domain 1"/>
    <property type="match status" value="1"/>
</dbReference>
<evidence type="ECO:0000256" key="1">
    <source>
        <dbReference type="ARBA" id="ARBA00008874"/>
    </source>
</evidence>
<dbReference type="RefSeq" id="XP_018008358.1">
    <property type="nucleotide sequence ID" value="XM_018152869.2"/>
</dbReference>
<dbReference type="InterPro" id="IPR047173">
    <property type="entry name" value="STRAD_A/B-like"/>
</dbReference>
<dbReference type="Gene3D" id="3.30.200.20">
    <property type="entry name" value="Phosphorylase Kinase, domain 1"/>
    <property type="match status" value="1"/>
</dbReference>
<dbReference type="OMA" id="INGVMPF"/>
<dbReference type="InterPro" id="IPR000719">
    <property type="entry name" value="Prot_kinase_dom"/>
</dbReference>
<dbReference type="AlphaFoldDB" id="A0A8B7N4U5"/>
<dbReference type="InterPro" id="IPR011009">
    <property type="entry name" value="Kinase-like_dom_sf"/>
</dbReference>
<organism evidence="4 5">
    <name type="scientific">Hyalella azteca</name>
    <name type="common">Amphipod</name>
    <dbReference type="NCBI Taxonomy" id="294128"/>
    <lineage>
        <taxon>Eukaryota</taxon>
        <taxon>Metazoa</taxon>
        <taxon>Ecdysozoa</taxon>
        <taxon>Arthropoda</taxon>
        <taxon>Crustacea</taxon>
        <taxon>Multicrustacea</taxon>
        <taxon>Malacostraca</taxon>
        <taxon>Eumalacostraca</taxon>
        <taxon>Peracarida</taxon>
        <taxon>Amphipoda</taxon>
        <taxon>Senticaudata</taxon>
        <taxon>Talitrida</taxon>
        <taxon>Talitroidea</taxon>
        <taxon>Hyalellidae</taxon>
        <taxon>Hyalella</taxon>
    </lineage>
</organism>
<dbReference type="GO" id="GO:0006611">
    <property type="term" value="P:protein export from nucleus"/>
    <property type="evidence" value="ECO:0007669"/>
    <property type="project" value="TreeGrafter"/>
</dbReference>
<reference evidence="5" key="1">
    <citation type="submission" date="2025-08" db="UniProtKB">
        <authorList>
            <consortium name="RefSeq"/>
        </authorList>
    </citation>
    <scope>IDENTIFICATION</scope>
    <source>
        <tissue evidence="5">Whole organism</tissue>
    </source>
</reference>
<dbReference type="CTD" id="3355135"/>
<protein>
    <submittedName>
        <fullName evidence="5">STE20-related kinase adapter protein alpha</fullName>
    </submittedName>
</protein>
<proteinExistence type="inferred from homology"/>